<gene>
    <name evidence="6" type="primary">rnd</name>
    <name evidence="8" type="ORF">HNQ60_004601</name>
</gene>
<dbReference type="Proteomes" id="UP000588068">
    <property type="component" value="Unassembled WGS sequence"/>
</dbReference>
<sequence>MPPALPITTAAELTRALELLSGSNFIALDTEFMRERTYYATLCLIQAATADTCVIIDPLAVTDLTPLWEFLADRRRLKVLHAARQDLEVLSQAMHRTSPGNADAPAPVPGPLFDTQIAAGLLGLSAQVGYGSLVADRLGHVLPKGQTRTDWSRRPLSPEQLEYAADDVRYLVPLYLNLQDALEERGRLGWQIEEARELEDPKLYRPDPADSWRRLKGLDRLRPEQRATLKLLAQWREARAIHKDKPRGWILSDESMREIADRLPRTGEQLETIDGLSANFLRKRTDEMLDLVTQGRANATAEAPAVTPPRPDPQKLALANRLLSIVRDEAQRNSIAPELLATRRDVEQLVFSGRSDHLMQGWRREVIGERLVELATAAA</sequence>
<evidence type="ECO:0000256" key="2">
    <source>
        <dbReference type="ARBA" id="ARBA00022694"/>
    </source>
</evidence>
<dbReference type="InterPro" id="IPR036397">
    <property type="entry name" value="RNaseH_sf"/>
</dbReference>
<dbReference type="InterPro" id="IPR006292">
    <property type="entry name" value="RNase_D"/>
</dbReference>
<evidence type="ECO:0000256" key="5">
    <source>
        <dbReference type="ARBA" id="ARBA00022839"/>
    </source>
</evidence>
<organism evidence="8 9">
    <name type="scientific">Povalibacter uvarum</name>
    <dbReference type="NCBI Taxonomy" id="732238"/>
    <lineage>
        <taxon>Bacteria</taxon>
        <taxon>Pseudomonadati</taxon>
        <taxon>Pseudomonadota</taxon>
        <taxon>Gammaproteobacteria</taxon>
        <taxon>Steroidobacterales</taxon>
        <taxon>Steroidobacteraceae</taxon>
        <taxon>Povalibacter</taxon>
    </lineage>
</organism>
<comment type="caution">
    <text evidence="8">The sequence shown here is derived from an EMBL/GenBank/DDBJ whole genome shotgun (WGS) entry which is preliminary data.</text>
</comment>
<dbReference type="GO" id="GO:0005737">
    <property type="term" value="C:cytoplasm"/>
    <property type="evidence" value="ECO:0007669"/>
    <property type="project" value="UniProtKB-SubCell"/>
</dbReference>
<evidence type="ECO:0000256" key="6">
    <source>
        <dbReference type="HAMAP-Rule" id="MF_01899"/>
    </source>
</evidence>
<dbReference type="InterPro" id="IPR051086">
    <property type="entry name" value="RNase_D-like"/>
</dbReference>
<proteinExistence type="inferred from homology"/>
<evidence type="ECO:0000256" key="1">
    <source>
        <dbReference type="ARBA" id="ARBA00022490"/>
    </source>
</evidence>
<keyword evidence="1 6" id="KW-0963">Cytoplasm</keyword>
<keyword evidence="5 6" id="KW-0269">Exonuclease</keyword>
<reference evidence="8 9" key="1">
    <citation type="submission" date="2020-08" db="EMBL/GenBank/DDBJ databases">
        <title>Genomic Encyclopedia of Type Strains, Phase IV (KMG-IV): sequencing the most valuable type-strain genomes for metagenomic binning, comparative biology and taxonomic classification.</title>
        <authorList>
            <person name="Goeker M."/>
        </authorList>
    </citation>
    <scope>NUCLEOTIDE SEQUENCE [LARGE SCALE GENOMIC DNA]</scope>
    <source>
        <strain evidence="8 9">DSM 26723</strain>
    </source>
</reference>
<dbReference type="GO" id="GO:0008408">
    <property type="term" value="F:3'-5' exonuclease activity"/>
    <property type="evidence" value="ECO:0007669"/>
    <property type="project" value="InterPro"/>
</dbReference>
<comment type="function">
    <text evidence="6">Exonuclease involved in the 3' processing of various precursor tRNAs. Initiates hydrolysis at the 3'-terminus of an RNA molecule and releases 5'-mononucleotides.</text>
</comment>
<evidence type="ECO:0000313" key="8">
    <source>
        <dbReference type="EMBL" id="MBB6095710.1"/>
    </source>
</evidence>
<keyword evidence="2 6" id="KW-0819">tRNA processing</keyword>
<evidence type="ECO:0000256" key="4">
    <source>
        <dbReference type="ARBA" id="ARBA00022801"/>
    </source>
</evidence>
<dbReference type="PROSITE" id="PS50967">
    <property type="entry name" value="HRDC"/>
    <property type="match status" value="1"/>
</dbReference>
<dbReference type="CDD" id="cd06142">
    <property type="entry name" value="RNaseD_exo"/>
    <property type="match status" value="1"/>
</dbReference>
<dbReference type="InterPro" id="IPR002121">
    <property type="entry name" value="HRDC_dom"/>
</dbReference>
<dbReference type="Gene3D" id="1.10.150.80">
    <property type="entry name" value="HRDC domain"/>
    <property type="match status" value="2"/>
</dbReference>
<dbReference type="HAMAP" id="MF_01899">
    <property type="entry name" value="RNase_D"/>
    <property type="match status" value="1"/>
</dbReference>
<dbReference type="GO" id="GO:0042780">
    <property type="term" value="P:tRNA 3'-end processing"/>
    <property type="evidence" value="ECO:0007669"/>
    <property type="project" value="UniProtKB-UniRule"/>
</dbReference>
<protein>
    <recommendedName>
        <fullName evidence="6">Ribonuclease D</fullName>
        <shortName evidence="6">RNase D</shortName>
        <ecNumber evidence="6">3.1.13.5</ecNumber>
    </recommendedName>
</protein>
<name>A0A841HU26_9GAMM</name>
<comment type="cofactor">
    <cofactor evidence="6">
        <name>a divalent metal cation</name>
        <dbReference type="ChEBI" id="CHEBI:60240"/>
    </cofactor>
</comment>
<dbReference type="PANTHER" id="PTHR47649">
    <property type="entry name" value="RIBONUCLEASE D"/>
    <property type="match status" value="1"/>
</dbReference>
<dbReference type="SMART" id="SM00341">
    <property type="entry name" value="HRDC"/>
    <property type="match status" value="1"/>
</dbReference>
<accession>A0A841HU26</accession>
<keyword evidence="3 6" id="KW-0540">Nuclease</keyword>
<dbReference type="InterPro" id="IPR044876">
    <property type="entry name" value="HRDC_dom_sf"/>
</dbReference>
<dbReference type="GO" id="GO:0003676">
    <property type="term" value="F:nucleic acid binding"/>
    <property type="evidence" value="ECO:0007669"/>
    <property type="project" value="InterPro"/>
</dbReference>
<evidence type="ECO:0000259" key="7">
    <source>
        <dbReference type="PROSITE" id="PS50967"/>
    </source>
</evidence>
<dbReference type="RefSeq" id="WP_184335108.1">
    <property type="nucleotide sequence ID" value="NZ_JACHHZ010000006.1"/>
</dbReference>
<evidence type="ECO:0000256" key="3">
    <source>
        <dbReference type="ARBA" id="ARBA00022722"/>
    </source>
</evidence>
<dbReference type="Pfam" id="PF00570">
    <property type="entry name" value="HRDC"/>
    <property type="match status" value="1"/>
</dbReference>
<dbReference type="SMART" id="SM00474">
    <property type="entry name" value="35EXOc"/>
    <property type="match status" value="1"/>
</dbReference>
<comment type="subcellular location">
    <subcellularLocation>
        <location evidence="6">Cytoplasm</location>
    </subcellularLocation>
</comment>
<dbReference type="InterPro" id="IPR002562">
    <property type="entry name" value="3'-5'_exonuclease_dom"/>
</dbReference>
<dbReference type="EC" id="3.1.13.5" evidence="6"/>
<dbReference type="GO" id="GO:0033890">
    <property type="term" value="F:ribonuclease D activity"/>
    <property type="evidence" value="ECO:0007669"/>
    <property type="project" value="UniProtKB-UniRule"/>
</dbReference>
<dbReference type="SUPFAM" id="SSF53098">
    <property type="entry name" value="Ribonuclease H-like"/>
    <property type="match status" value="1"/>
</dbReference>
<dbReference type="InterPro" id="IPR010997">
    <property type="entry name" value="HRDC-like_sf"/>
</dbReference>
<dbReference type="SUPFAM" id="SSF47819">
    <property type="entry name" value="HRDC-like"/>
    <property type="match status" value="2"/>
</dbReference>
<dbReference type="AlphaFoldDB" id="A0A841HU26"/>
<comment type="similarity">
    <text evidence="6">Belongs to the RNase D family.</text>
</comment>
<feature type="domain" description="HRDC" evidence="7">
    <location>
        <begin position="222"/>
        <end position="302"/>
    </location>
</feature>
<dbReference type="Gene3D" id="3.30.420.10">
    <property type="entry name" value="Ribonuclease H-like superfamily/Ribonuclease H"/>
    <property type="match status" value="1"/>
</dbReference>
<dbReference type="GO" id="GO:0000166">
    <property type="term" value="F:nucleotide binding"/>
    <property type="evidence" value="ECO:0007669"/>
    <property type="project" value="InterPro"/>
</dbReference>
<comment type="catalytic activity">
    <reaction evidence="6">
        <text>Exonucleolytic cleavage that removes extra residues from the 3'-terminus of tRNA to produce 5'-mononucleotides.</text>
        <dbReference type="EC" id="3.1.13.5"/>
    </reaction>
</comment>
<evidence type="ECO:0000313" key="9">
    <source>
        <dbReference type="Proteomes" id="UP000588068"/>
    </source>
</evidence>
<keyword evidence="4 6" id="KW-0378">Hydrolase</keyword>
<keyword evidence="9" id="KW-1185">Reference proteome</keyword>
<dbReference type="EMBL" id="JACHHZ010000006">
    <property type="protein sequence ID" value="MBB6095710.1"/>
    <property type="molecule type" value="Genomic_DNA"/>
</dbReference>
<dbReference type="Pfam" id="PF01612">
    <property type="entry name" value="DNA_pol_A_exo1"/>
    <property type="match status" value="1"/>
</dbReference>
<dbReference type="PANTHER" id="PTHR47649:SF1">
    <property type="entry name" value="RIBONUCLEASE D"/>
    <property type="match status" value="1"/>
</dbReference>
<dbReference type="NCBIfam" id="TIGR01388">
    <property type="entry name" value="rnd"/>
    <property type="match status" value="1"/>
</dbReference>
<dbReference type="InterPro" id="IPR012337">
    <property type="entry name" value="RNaseH-like_sf"/>
</dbReference>